<dbReference type="EnsemblFungi" id="PTTG_28271-t43_1">
    <property type="protein sequence ID" value="PTTG_28271-t43_1-p1"/>
    <property type="gene ID" value="PTTG_28271"/>
</dbReference>
<gene>
    <name evidence="1" type="ORF">PTTG_28271</name>
</gene>
<accession>A0A180GDT3</accession>
<dbReference type="Proteomes" id="UP000005240">
    <property type="component" value="Unassembled WGS sequence"/>
</dbReference>
<sequence length="245" mass="27531">MSSARRFGPPRSTAAWAQERVNGMLQKLPTNHHPDELPKTLTHKWHMHSTFKGLLNGAADEHHSTEDGSDRIPMNTSLDEPVFLKWKRAVSQQERSQGQSRVVPENHRLTSLVNVVPSMCINRKTFTSRENHHGNSLVEFHLGNCQRFGEIERIFLSDNTPGRTWVVVKPFREVPRDEDPYRNYPDLNCRLVQANYEALAVIASEEIIGHVACMKNPAGTFGLTNETISAVGLGSAGWESLVDNA</sequence>
<reference evidence="1" key="2">
    <citation type="submission" date="2016-05" db="EMBL/GenBank/DDBJ databases">
        <title>Comparative analysis highlights variable genome content of wheat rusts and divergence of the mating loci.</title>
        <authorList>
            <person name="Cuomo C.A."/>
            <person name="Bakkeren G."/>
            <person name="Szabo L."/>
            <person name="Khalil H."/>
            <person name="Joly D."/>
            <person name="Goldberg J."/>
            <person name="Young S."/>
            <person name="Zeng Q."/>
            <person name="Fellers J."/>
        </authorList>
    </citation>
    <scope>NUCLEOTIDE SEQUENCE [LARGE SCALE GENOMIC DNA]</scope>
    <source>
        <strain evidence="1">1-1 BBBD Race 1</strain>
    </source>
</reference>
<dbReference type="VEuPathDB" id="FungiDB:PTTG_28271"/>
<reference evidence="1" key="1">
    <citation type="submission" date="2009-11" db="EMBL/GenBank/DDBJ databases">
        <authorList>
            <consortium name="The Broad Institute Genome Sequencing Platform"/>
            <person name="Ward D."/>
            <person name="Feldgarden M."/>
            <person name="Earl A."/>
            <person name="Young S.K."/>
            <person name="Zeng Q."/>
            <person name="Koehrsen M."/>
            <person name="Alvarado L."/>
            <person name="Berlin A."/>
            <person name="Bochicchio J."/>
            <person name="Borenstein D."/>
            <person name="Chapman S.B."/>
            <person name="Chen Z."/>
            <person name="Engels R."/>
            <person name="Freedman E."/>
            <person name="Gellesch M."/>
            <person name="Goldberg J."/>
            <person name="Griggs A."/>
            <person name="Gujja S."/>
            <person name="Heilman E."/>
            <person name="Heiman D."/>
            <person name="Hepburn T."/>
            <person name="Howarth C."/>
            <person name="Jen D."/>
            <person name="Larson L."/>
            <person name="Lewis B."/>
            <person name="Mehta T."/>
            <person name="Park D."/>
            <person name="Pearson M."/>
            <person name="Roberts A."/>
            <person name="Saif S."/>
            <person name="Shea T."/>
            <person name="Shenoy N."/>
            <person name="Sisk P."/>
            <person name="Stolte C."/>
            <person name="Sykes S."/>
            <person name="Thomson T."/>
            <person name="Walk T."/>
            <person name="White J."/>
            <person name="Yandava C."/>
            <person name="Izard J."/>
            <person name="Baranova O.V."/>
            <person name="Blanton J.M."/>
            <person name="Tanner A.C."/>
            <person name="Dewhirst F.E."/>
            <person name="Haas B."/>
            <person name="Nusbaum C."/>
            <person name="Birren B."/>
        </authorList>
    </citation>
    <scope>NUCLEOTIDE SEQUENCE [LARGE SCALE GENOMIC DNA]</scope>
    <source>
        <strain evidence="1">1-1 BBBD Race 1</strain>
    </source>
</reference>
<protein>
    <submittedName>
        <fullName evidence="1 2">Uncharacterized protein</fullName>
    </submittedName>
</protein>
<reference evidence="2 3" key="3">
    <citation type="journal article" date="2017" name="G3 (Bethesda)">
        <title>Comparative analysis highlights variable genome content of wheat rusts and divergence of the mating loci.</title>
        <authorList>
            <person name="Cuomo C.A."/>
            <person name="Bakkeren G."/>
            <person name="Khalil H.B."/>
            <person name="Panwar V."/>
            <person name="Joly D."/>
            <person name="Linning R."/>
            <person name="Sakthikumar S."/>
            <person name="Song X."/>
            <person name="Adiconis X."/>
            <person name="Fan L."/>
            <person name="Goldberg J.M."/>
            <person name="Levin J.Z."/>
            <person name="Young S."/>
            <person name="Zeng Q."/>
            <person name="Anikster Y."/>
            <person name="Bruce M."/>
            <person name="Wang M."/>
            <person name="Yin C."/>
            <person name="McCallum B."/>
            <person name="Szabo L.J."/>
            <person name="Hulbert S."/>
            <person name="Chen X."/>
            <person name="Fellers J.P."/>
        </authorList>
    </citation>
    <scope>NUCLEOTIDE SEQUENCE</scope>
    <source>
        <strain evidence="2">isolate 1-1 / race 1 (BBBD)</strain>
        <strain evidence="3">Isolate 1-1 / race 1 (BBBD)</strain>
    </source>
</reference>
<organism evidence="1">
    <name type="scientific">Puccinia triticina (isolate 1-1 / race 1 (BBBD))</name>
    <name type="common">Brown leaf rust fungus</name>
    <dbReference type="NCBI Taxonomy" id="630390"/>
    <lineage>
        <taxon>Eukaryota</taxon>
        <taxon>Fungi</taxon>
        <taxon>Dikarya</taxon>
        <taxon>Basidiomycota</taxon>
        <taxon>Pucciniomycotina</taxon>
        <taxon>Pucciniomycetes</taxon>
        <taxon>Pucciniales</taxon>
        <taxon>Pucciniaceae</taxon>
        <taxon>Puccinia</taxon>
    </lineage>
</organism>
<reference evidence="2" key="4">
    <citation type="submission" date="2025-05" db="UniProtKB">
        <authorList>
            <consortium name="EnsemblFungi"/>
        </authorList>
    </citation>
    <scope>IDENTIFICATION</scope>
    <source>
        <strain evidence="2">isolate 1-1 / race 1 (BBBD)</strain>
    </source>
</reference>
<keyword evidence="3" id="KW-1185">Reference proteome</keyword>
<name>A0A180GDT3_PUCT1</name>
<dbReference type="EMBL" id="ADAS02000098">
    <property type="protein sequence ID" value="OAV90608.1"/>
    <property type="molecule type" value="Genomic_DNA"/>
</dbReference>
<evidence type="ECO:0000313" key="1">
    <source>
        <dbReference type="EMBL" id="OAV90608.1"/>
    </source>
</evidence>
<evidence type="ECO:0000313" key="3">
    <source>
        <dbReference type="Proteomes" id="UP000005240"/>
    </source>
</evidence>
<proteinExistence type="predicted"/>
<dbReference type="OrthoDB" id="2517212at2759"/>
<evidence type="ECO:0000313" key="2">
    <source>
        <dbReference type="EnsemblFungi" id="PTTG_28271-t43_1-p1"/>
    </source>
</evidence>
<dbReference type="AlphaFoldDB" id="A0A180GDT3"/>